<dbReference type="AlphaFoldDB" id="A0A1T1H837"/>
<evidence type="ECO:0000313" key="5">
    <source>
        <dbReference type="Proteomes" id="UP000190064"/>
    </source>
</evidence>
<proteinExistence type="predicted"/>
<evidence type="ECO:0000256" key="1">
    <source>
        <dbReference type="ARBA" id="ARBA00023015"/>
    </source>
</evidence>
<dbReference type="STRING" id="966.BTA35_0215980"/>
<dbReference type="SMART" id="SM00342">
    <property type="entry name" value="HTH_ARAC"/>
    <property type="match status" value="1"/>
</dbReference>
<organism evidence="4 5">
    <name type="scientific">Oceanospirillum linum</name>
    <dbReference type="NCBI Taxonomy" id="966"/>
    <lineage>
        <taxon>Bacteria</taxon>
        <taxon>Pseudomonadati</taxon>
        <taxon>Pseudomonadota</taxon>
        <taxon>Gammaproteobacteria</taxon>
        <taxon>Oceanospirillales</taxon>
        <taxon>Oceanospirillaceae</taxon>
        <taxon>Oceanospirillum</taxon>
    </lineage>
</organism>
<dbReference type="SUPFAM" id="SSF46689">
    <property type="entry name" value="Homeodomain-like"/>
    <property type="match status" value="1"/>
</dbReference>
<dbReference type="GO" id="GO:0043565">
    <property type="term" value="F:sequence-specific DNA binding"/>
    <property type="evidence" value="ECO:0007669"/>
    <property type="project" value="InterPro"/>
</dbReference>
<dbReference type="Proteomes" id="UP000190064">
    <property type="component" value="Unassembled WGS sequence"/>
</dbReference>
<dbReference type="EMBL" id="MTSD02000010">
    <property type="protein sequence ID" value="OOV86002.1"/>
    <property type="molecule type" value="Genomic_DNA"/>
</dbReference>
<dbReference type="PROSITE" id="PS01124">
    <property type="entry name" value="HTH_ARAC_FAMILY_2"/>
    <property type="match status" value="1"/>
</dbReference>
<dbReference type="PANTHER" id="PTHR47893">
    <property type="entry name" value="REGULATORY PROTEIN PCHR"/>
    <property type="match status" value="1"/>
</dbReference>
<dbReference type="InterPro" id="IPR018060">
    <property type="entry name" value="HTH_AraC"/>
</dbReference>
<accession>A0A1T1H837</accession>
<keyword evidence="2" id="KW-0804">Transcription</keyword>
<dbReference type="Gene3D" id="1.10.10.60">
    <property type="entry name" value="Homeodomain-like"/>
    <property type="match status" value="1"/>
</dbReference>
<sequence length="291" mass="33292">MSKELGECYVDRFALAPGLSIAYSSYTPNRDIIEESIIERRASTFSLTYGLEGLSCYRSKNCLNEDFVFSSNHTTLSTFGNSSGERLFKANQKVSQLRILIDGRFFEDYDVPFECDTEKIPTPKQHWRAKTANHTQYYINRLMALMMSSHTERPLEKKILTFNLLSEQLSLLGKNFDKEIQKPSINRLDELKLIKAKSLMIRYMSEPLTLAYIGKQVGLSESKLKSGFKAVYQISPYKMLLEIRMNKAWELLEAGNQVAQTAYAVGYQHPSNFSTAFSRFFGQAPKSLSKK</sequence>
<dbReference type="InterPro" id="IPR009057">
    <property type="entry name" value="Homeodomain-like_sf"/>
</dbReference>
<keyword evidence="5" id="KW-1185">Reference proteome</keyword>
<feature type="domain" description="HTH araC/xylS-type" evidence="3">
    <location>
        <begin position="194"/>
        <end position="291"/>
    </location>
</feature>
<dbReference type="PANTHER" id="PTHR47893:SF1">
    <property type="entry name" value="REGULATORY PROTEIN PCHR"/>
    <property type="match status" value="1"/>
</dbReference>
<evidence type="ECO:0000313" key="4">
    <source>
        <dbReference type="EMBL" id="OOV86002.1"/>
    </source>
</evidence>
<keyword evidence="1" id="KW-0805">Transcription regulation</keyword>
<comment type="caution">
    <text evidence="4">The sequence shown here is derived from an EMBL/GenBank/DDBJ whole genome shotgun (WGS) entry which is preliminary data.</text>
</comment>
<gene>
    <name evidence="4" type="ORF">BTA35_0215980</name>
</gene>
<name>A0A1T1H837_OCELI</name>
<evidence type="ECO:0000256" key="2">
    <source>
        <dbReference type="ARBA" id="ARBA00023163"/>
    </source>
</evidence>
<reference evidence="4" key="1">
    <citation type="submission" date="2017-02" db="EMBL/GenBank/DDBJ databases">
        <title>Draft Genome Sequence of the Salt Water Bacterium Oceanospirillum linum ATCC 11336.</title>
        <authorList>
            <person name="Trachtenberg A.M."/>
            <person name="Carney J.G."/>
            <person name="Linnane J.D."/>
            <person name="Rheaume B.A."/>
            <person name="Pitts N.L."/>
            <person name="Mykles D.L."/>
            <person name="Maclea K.S."/>
        </authorList>
    </citation>
    <scope>NUCLEOTIDE SEQUENCE [LARGE SCALE GENOMIC DNA]</scope>
    <source>
        <strain evidence="4">ATCC 11336</strain>
    </source>
</reference>
<dbReference type="Pfam" id="PF12833">
    <property type="entry name" value="HTH_18"/>
    <property type="match status" value="1"/>
</dbReference>
<dbReference type="InterPro" id="IPR053142">
    <property type="entry name" value="PchR_regulatory_protein"/>
</dbReference>
<protein>
    <recommendedName>
        <fullName evidence="3">HTH araC/xylS-type domain-containing protein</fullName>
    </recommendedName>
</protein>
<evidence type="ECO:0000259" key="3">
    <source>
        <dbReference type="PROSITE" id="PS01124"/>
    </source>
</evidence>
<dbReference type="GO" id="GO:0003700">
    <property type="term" value="F:DNA-binding transcription factor activity"/>
    <property type="evidence" value="ECO:0007669"/>
    <property type="project" value="InterPro"/>
</dbReference>